<protein>
    <recommendedName>
        <fullName evidence="5">Signal peptidase I</fullName>
    </recommendedName>
</protein>
<proteinExistence type="predicted"/>
<feature type="transmembrane region" description="Helical" evidence="2">
    <location>
        <begin position="12"/>
        <end position="34"/>
    </location>
</feature>
<evidence type="ECO:0008006" key="5">
    <source>
        <dbReference type="Google" id="ProtNLM"/>
    </source>
</evidence>
<feature type="compositionally biased region" description="Pro residues" evidence="1">
    <location>
        <begin position="172"/>
        <end position="185"/>
    </location>
</feature>
<sequence>MDARTTRIVARALLAGCARTVLVTLAGLLVWSVLPLALGWQPTVVMSGSMEPRIMTGDVVVTRQVPAAGLRVGQVLRVDDPAHPGRELLHRYDHATADGDLVLRGDANAHADSTPVAPAHVHGVGVLRIPWIGRPAVWAAQGRYLPLTLVGLVLITLLSAARIPSDRADADPPTPPGADGPPMRPAGPGEAERASASDREAPVAAATLATAFAVALLVGVGTPASAVFTDATHSAATFTAAPQFERPSPAWVQPTGAHDAYPAGAVVSYQGGVYRSVINANVWSPSEYPPGWERID</sequence>
<dbReference type="RefSeq" id="WP_249477042.1">
    <property type="nucleotide sequence ID" value="NZ_CP097218.1"/>
</dbReference>
<name>A0ABY4N0J6_9MICO</name>
<evidence type="ECO:0000256" key="1">
    <source>
        <dbReference type="SAM" id="MobiDB-lite"/>
    </source>
</evidence>
<keyword evidence="2" id="KW-0472">Membrane</keyword>
<evidence type="ECO:0000256" key="2">
    <source>
        <dbReference type="SAM" id="Phobius"/>
    </source>
</evidence>
<organism evidence="3 4">
    <name type="scientific">Brachybacterium kimchii</name>
    <dbReference type="NCBI Taxonomy" id="2942909"/>
    <lineage>
        <taxon>Bacteria</taxon>
        <taxon>Bacillati</taxon>
        <taxon>Actinomycetota</taxon>
        <taxon>Actinomycetes</taxon>
        <taxon>Micrococcales</taxon>
        <taxon>Dermabacteraceae</taxon>
        <taxon>Brachybacterium</taxon>
    </lineage>
</organism>
<keyword evidence="2" id="KW-0812">Transmembrane</keyword>
<reference evidence="3" key="1">
    <citation type="submission" date="2022-05" db="EMBL/GenBank/DDBJ databases">
        <title>Genomic analysis of Brachybacterium sp. CBA3104.</title>
        <authorList>
            <person name="Roh S.W."/>
            <person name="Kim Y.B."/>
            <person name="Kim Y."/>
        </authorList>
    </citation>
    <scope>NUCLEOTIDE SEQUENCE</scope>
    <source>
        <strain evidence="3">CBA3104</strain>
    </source>
</reference>
<accession>A0ABY4N0J6</accession>
<keyword evidence="2" id="KW-1133">Transmembrane helix</keyword>
<gene>
    <name evidence="3" type="ORF">M4486_10475</name>
</gene>
<dbReference type="EMBL" id="CP097218">
    <property type="protein sequence ID" value="UQN28079.1"/>
    <property type="molecule type" value="Genomic_DNA"/>
</dbReference>
<evidence type="ECO:0000313" key="4">
    <source>
        <dbReference type="Proteomes" id="UP001055868"/>
    </source>
</evidence>
<evidence type="ECO:0000313" key="3">
    <source>
        <dbReference type="EMBL" id="UQN28079.1"/>
    </source>
</evidence>
<feature type="compositionally biased region" description="Basic and acidic residues" evidence="1">
    <location>
        <begin position="190"/>
        <end position="200"/>
    </location>
</feature>
<feature type="region of interest" description="Disordered" evidence="1">
    <location>
        <begin position="165"/>
        <end position="200"/>
    </location>
</feature>
<dbReference type="Proteomes" id="UP001055868">
    <property type="component" value="Chromosome"/>
</dbReference>
<dbReference type="CDD" id="cd06462">
    <property type="entry name" value="Peptidase_S24_S26"/>
    <property type="match status" value="1"/>
</dbReference>
<keyword evidence="4" id="KW-1185">Reference proteome</keyword>